<dbReference type="RefSeq" id="WP_046860400.1">
    <property type="nucleotide sequence ID" value="NZ_CP011412.1"/>
</dbReference>
<dbReference type="InterPro" id="IPR011761">
    <property type="entry name" value="ATP-grasp"/>
</dbReference>
<dbReference type="AlphaFoldDB" id="A0A0F7K2N8"/>
<dbReference type="InterPro" id="IPR011095">
    <property type="entry name" value="Dala_Dala_lig_C"/>
</dbReference>
<dbReference type="InterPro" id="IPR013815">
    <property type="entry name" value="ATP_grasp_subdomain_1"/>
</dbReference>
<dbReference type="Proteomes" id="UP000034410">
    <property type="component" value="Chromosome"/>
</dbReference>
<dbReference type="GO" id="GO:0008716">
    <property type="term" value="F:D-alanine-D-alanine ligase activity"/>
    <property type="evidence" value="ECO:0007669"/>
    <property type="project" value="InterPro"/>
</dbReference>
<dbReference type="Pfam" id="PF07478">
    <property type="entry name" value="Dala_Dala_lig_C"/>
    <property type="match status" value="1"/>
</dbReference>
<dbReference type="GO" id="GO:0009432">
    <property type="term" value="P:SOS response"/>
    <property type="evidence" value="ECO:0007669"/>
    <property type="project" value="TreeGrafter"/>
</dbReference>
<dbReference type="PROSITE" id="PS50975">
    <property type="entry name" value="ATP_GRASP"/>
    <property type="match status" value="1"/>
</dbReference>
<dbReference type="OrthoDB" id="9800957at2"/>
<accession>A0A0F7K2N8</accession>
<dbReference type="GO" id="GO:0046872">
    <property type="term" value="F:metal ion binding"/>
    <property type="evidence" value="ECO:0007669"/>
    <property type="project" value="InterPro"/>
</dbReference>
<dbReference type="PANTHER" id="PTHR21621">
    <property type="entry name" value="RIBOSOMAL PROTEIN S6 MODIFICATION PROTEIN"/>
    <property type="match status" value="1"/>
</dbReference>
<evidence type="ECO:0000256" key="2">
    <source>
        <dbReference type="ARBA" id="ARBA00023211"/>
    </source>
</evidence>
<name>A0A0F7K2N8_9GAMM</name>
<evidence type="ECO:0000256" key="3">
    <source>
        <dbReference type="PROSITE-ProRule" id="PRU00409"/>
    </source>
</evidence>
<feature type="domain" description="ATP-grasp" evidence="4">
    <location>
        <begin position="291"/>
        <end position="479"/>
    </location>
</feature>
<dbReference type="GO" id="GO:0018169">
    <property type="term" value="F:ribosomal S6-glutamic acid ligase activity"/>
    <property type="evidence" value="ECO:0007669"/>
    <property type="project" value="TreeGrafter"/>
</dbReference>
<evidence type="ECO:0000313" key="5">
    <source>
        <dbReference type="EMBL" id="AKH21475.1"/>
    </source>
</evidence>
<dbReference type="Gene3D" id="3.30.1490.20">
    <property type="entry name" value="ATP-grasp fold, A domain"/>
    <property type="match status" value="1"/>
</dbReference>
<keyword evidence="3" id="KW-0067">ATP-binding</keyword>
<gene>
    <name evidence="5" type="ORF">AAY24_15200</name>
</gene>
<dbReference type="EMBL" id="CP011412">
    <property type="protein sequence ID" value="AKH21475.1"/>
    <property type="molecule type" value="Genomic_DNA"/>
</dbReference>
<dbReference type="PANTHER" id="PTHR21621:SF0">
    <property type="entry name" value="BETA-CITRYLGLUTAMATE SYNTHASE B-RELATED"/>
    <property type="match status" value="1"/>
</dbReference>
<organism evidence="5 6">
    <name type="scientific">Sedimenticola thiotaurini</name>
    <dbReference type="NCBI Taxonomy" id="1543721"/>
    <lineage>
        <taxon>Bacteria</taxon>
        <taxon>Pseudomonadati</taxon>
        <taxon>Pseudomonadota</taxon>
        <taxon>Gammaproteobacteria</taxon>
        <taxon>Chromatiales</taxon>
        <taxon>Sedimenticolaceae</taxon>
        <taxon>Sedimenticola</taxon>
    </lineage>
</organism>
<proteinExistence type="predicted"/>
<evidence type="ECO:0000256" key="1">
    <source>
        <dbReference type="ARBA" id="ARBA00022598"/>
    </source>
</evidence>
<keyword evidence="3" id="KW-0547">Nucleotide-binding</keyword>
<dbReference type="GO" id="GO:0005524">
    <property type="term" value="F:ATP binding"/>
    <property type="evidence" value="ECO:0007669"/>
    <property type="project" value="UniProtKB-UniRule"/>
</dbReference>
<reference evidence="5 6" key="1">
    <citation type="journal article" date="2015" name="Genome Announc.">
        <title>Complete Genome Sequence of Sedimenticola thiotaurini Strain SIP-G1, a Polyphosphate- and Polyhydroxyalkanoate-Accumulating Sulfur-Oxidizing Gammaproteobacterium Isolated from Salt Marsh Sediments.</title>
        <authorList>
            <person name="Flood B.E."/>
            <person name="Jones D.S."/>
            <person name="Bailey J.V."/>
        </authorList>
    </citation>
    <scope>NUCLEOTIDE SEQUENCE [LARGE SCALE GENOMIC DNA]</scope>
    <source>
        <strain evidence="5 6">SIP-G1</strain>
    </source>
</reference>
<keyword evidence="1 5" id="KW-0436">Ligase</keyword>
<evidence type="ECO:0000313" key="6">
    <source>
        <dbReference type="Proteomes" id="UP000034410"/>
    </source>
</evidence>
<protein>
    <submittedName>
        <fullName evidence="5">Carboxylate--amine ligase</fullName>
    </submittedName>
</protein>
<dbReference type="Pfam" id="PF14401">
    <property type="entry name" value="RLAN"/>
    <property type="match status" value="1"/>
</dbReference>
<dbReference type="SUPFAM" id="SSF56059">
    <property type="entry name" value="Glutathione synthetase ATP-binding domain-like"/>
    <property type="match status" value="1"/>
</dbReference>
<keyword evidence="2" id="KW-0464">Manganese</keyword>
<dbReference type="InterPro" id="IPR025839">
    <property type="entry name" value="RLAN_dom"/>
</dbReference>
<keyword evidence="6" id="KW-1185">Reference proteome</keyword>
<sequence>MPEHLLLVERASYWKGPIDGYPVVTAAEYLTDPVWQQKKGLRIVNLCRSQRYLGEGYYCSLLAEARGHKVIPSVRTLRDLSRKSLYSLATEDLDKQVQRILGRRHKGVETTSFSVTMMFGNSPLRDFQSLGRELFELFRAPLLRVSFEKRGEWRITAIRSLGIQDLSDAQESEFGEALQGYLSRRWRAPRQKRQGRYDLAILHNPNEEMPPSDARALKRFVRAAKKHGLDAELILPRDFARLGEFDALFIRETTAIDHHTYRFSRKAASEGLVVIDDPDSILRCTNKIYLAELLKSNRVATPETVVVRGGGLDELEQRLDYPIVLKVPDGSFSRGVYKVENRAQLEQVARRLFKDSDLLLGQAYTYTRFDWRVGVLNRQPLFVCQYFMSKNHWQIYDHASQEKEGDFRTFAIQAAPKRVVETALKAANLIGNGLYGVDLKETDTGVVVIEVNDNPSIEAGVEDEVLGDTLYETIMLEFLTRIEAGKTPVAARTAGSADSAEGN</sequence>
<dbReference type="KEGG" id="seds:AAY24_15200"/>
<dbReference type="Gene3D" id="3.30.470.20">
    <property type="entry name" value="ATP-grasp fold, B domain"/>
    <property type="match status" value="1"/>
</dbReference>
<dbReference type="GO" id="GO:0005737">
    <property type="term" value="C:cytoplasm"/>
    <property type="evidence" value="ECO:0007669"/>
    <property type="project" value="TreeGrafter"/>
</dbReference>
<dbReference type="PATRIC" id="fig|1543721.4.peg.3129"/>
<evidence type="ECO:0000259" key="4">
    <source>
        <dbReference type="PROSITE" id="PS50975"/>
    </source>
</evidence>